<organism evidence="10 11">
    <name type="scientific">Zingiber officinale</name>
    <name type="common">Ginger</name>
    <name type="synonym">Amomum zingiber</name>
    <dbReference type="NCBI Taxonomy" id="94328"/>
    <lineage>
        <taxon>Eukaryota</taxon>
        <taxon>Viridiplantae</taxon>
        <taxon>Streptophyta</taxon>
        <taxon>Embryophyta</taxon>
        <taxon>Tracheophyta</taxon>
        <taxon>Spermatophyta</taxon>
        <taxon>Magnoliopsida</taxon>
        <taxon>Liliopsida</taxon>
        <taxon>Zingiberales</taxon>
        <taxon>Zingiberaceae</taxon>
        <taxon>Zingiber</taxon>
    </lineage>
</organism>
<dbReference type="InterPro" id="IPR035983">
    <property type="entry name" value="Hect_E3_ubiquitin_ligase"/>
</dbReference>
<dbReference type="CDD" id="cd00078">
    <property type="entry name" value="HECTc"/>
    <property type="match status" value="1"/>
</dbReference>
<proteinExistence type="inferred from homology"/>
<feature type="active site" description="Glycyl thioester intermediate" evidence="8">
    <location>
        <position position="1067"/>
    </location>
</feature>
<feature type="domain" description="HECT" evidence="9">
    <location>
        <begin position="755"/>
        <end position="1099"/>
    </location>
</feature>
<dbReference type="Gene3D" id="3.90.1750.10">
    <property type="entry name" value="Hect, E3 ligase catalytic domains"/>
    <property type="match status" value="1"/>
</dbReference>
<accession>A0A8J5L6Y7</accession>
<evidence type="ECO:0000256" key="3">
    <source>
        <dbReference type="ARBA" id="ARBA00012485"/>
    </source>
</evidence>
<gene>
    <name evidence="10" type="ORF">ZIOFF_035219</name>
</gene>
<comment type="pathway">
    <text evidence="2">Protein modification; protein ubiquitination.</text>
</comment>
<dbReference type="Gene3D" id="3.30.2160.10">
    <property type="entry name" value="Hect, E3 ligase catalytic domain"/>
    <property type="match status" value="1"/>
</dbReference>
<evidence type="ECO:0000256" key="2">
    <source>
        <dbReference type="ARBA" id="ARBA00004906"/>
    </source>
</evidence>
<dbReference type="InterPro" id="IPR000569">
    <property type="entry name" value="HECT_dom"/>
</dbReference>
<name>A0A8J5L6Y7_ZINOF</name>
<comment type="similarity">
    <text evidence="7">Belongs to the UPL family.</text>
</comment>
<keyword evidence="11" id="KW-1185">Reference proteome</keyword>
<dbReference type="GO" id="GO:0061630">
    <property type="term" value="F:ubiquitin protein ligase activity"/>
    <property type="evidence" value="ECO:0007669"/>
    <property type="project" value="UniProtKB-EC"/>
</dbReference>
<dbReference type="GO" id="GO:0000209">
    <property type="term" value="P:protein polyubiquitination"/>
    <property type="evidence" value="ECO:0007669"/>
    <property type="project" value="InterPro"/>
</dbReference>
<dbReference type="Gene3D" id="3.30.2410.10">
    <property type="entry name" value="Hect, E3 ligase catalytic domain"/>
    <property type="match status" value="1"/>
</dbReference>
<evidence type="ECO:0000256" key="1">
    <source>
        <dbReference type="ARBA" id="ARBA00000885"/>
    </source>
</evidence>
<comment type="caution">
    <text evidence="10">The sequence shown here is derived from an EMBL/GenBank/DDBJ whole genome shotgun (WGS) entry which is preliminary data.</text>
</comment>
<keyword evidence="5 8" id="KW-0833">Ubl conjugation pathway</keyword>
<dbReference type="GO" id="GO:0006511">
    <property type="term" value="P:ubiquitin-dependent protein catabolic process"/>
    <property type="evidence" value="ECO:0007669"/>
    <property type="project" value="TreeGrafter"/>
</dbReference>
<dbReference type="FunFam" id="3.30.2160.10:FF:000002">
    <property type="entry name" value="Putative Ubiquitin-protein ligase E3C"/>
    <property type="match status" value="1"/>
</dbReference>
<evidence type="ECO:0000313" key="10">
    <source>
        <dbReference type="EMBL" id="KAG6502930.1"/>
    </source>
</evidence>
<sequence length="1099" mass="125046">MSAPAKQRQVSLRGASAKEISRDALLEKLAHDRELRSYQRRASAAALFIQRVWRRYIVIKKVSEQLREEWESLADCYEDHMSVGTPQEKSAWLHQTQRLVSLCLFILADCSNSSHPDEMVTVTALSMRLLVSLTDVKGWKNFRTRDINDADLAVKRLIRYMTTNTNGIYSCFRKYILRNAPQSSSWRNTVSSLENNLLITASAITLCLRPFHSMMLNDRDTGRIDVYEASKKYCIYVMTVPYLTRYLPSILLPALKHERVLLPCFSILLTSEDKLFDEMLMLDQSDFATKEIPPLGWALANIVNLAIEDDDSGSYGCFIQGLDCKLYTHAVNRILEKFVPWLESNQHSLKWDVDEMLMTSDCIPISANSDKCTDIMFYFDLLKPVHQQWHLRKLLSLAKDSYGAPNSHLIKQTSDNQGSFKLQDVIYFYYYFLRIFSILNPANGALSILNVLSFTPGFIAEFWEAFECAIFGGTVHMSHAVKQNKETILDQTEANSVTRQSRSMKESGHRWATVIQKISRRSNDESTASPRDIPQIPVESAADSYDSWDIEAMKHGAQGISKYLSCALFLFCSTYAHYLLVLDDIEFYEKQVPFTLQQQRKIAASLNTFVYNSLVHWTAGTSFVPLVYATILYLPIVHEQACSLTFSRSVLRDSPNREGDVDICGDCCEHLVAYLVLPQKYFLFVLLSYKNTLLLILMPLCRVQMFRELIKLDKVSRRMTGEVSEPGSSSIGIVVRRDHIIEDGYKQLNFLGPKLKSCINVSFISESGLPEAGLDYGGLSKEFLTDLSKAAFDPEFNLFSQTSTADSTLIPSMAARLLENGMELIEFLGRVVGKALYEGILLEYSFSLVFVQKLLGRYSFLDELSTLDSELYRNLMYVKHYEGDVTDLSLDFSVTEEICGKMIVTELKPGGRNISVRNENKLQYVHAMADYKLNRQILPFSNAFYRGMIDLISPSWLHLFNANEFNQLLSGGKNDFDVDDLRSNTKYSGGYSETSRTVKLFWEVVKGFKSDERCMLLKFVTSCSRAPLLGFKHLQPTFTIHKVACDIPLWATLGGQDVERLPSASTCYNTLKLPTYKRSSTLRNKLLYAISSNTGFELS</sequence>
<dbReference type="PROSITE" id="PS50237">
    <property type="entry name" value="HECT"/>
    <property type="match status" value="1"/>
</dbReference>
<dbReference type="PANTHER" id="PTHR45700:SF2">
    <property type="entry name" value="UBIQUITIN-PROTEIN LIGASE E3C"/>
    <property type="match status" value="1"/>
</dbReference>
<comment type="catalytic activity">
    <reaction evidence="1">
        <text>S-ubiquitinyl-[E2 ubiquitin-conjugating enzyme]-L-cysteine + [acceptor protein]-L-lysine = [E2 ubiquitin-conjugating enzyme]-L-cysteine + N(6)-ubiquitinyl-[acceptor protein]-L-lysine.</text>
        <dbReference type="EC" id="2.3.2.26"/>
    </reaction>
</comment>
<evidence type="ECO:0000256" key="6">
    <source>
        <dbReference type="ARBA" id="ARBA00057703"/>
    </source>
</evidence>
<dbReference type="Proteomes" id="UP000734854">
    <property type="component" value="Unassembled WGS sequence"/>
</dbReference>
<dbReference type="EC" id="2.3.2.26" evidence="3"/>
<dbReference type="PANTHER" id="PTHR45700">
    <property type="entry name" value="UBIQUITIN-PROTEIN LIGASE E3C"/>
    <property type="match status" value="1"/>
</dbReference>
<comment type="function">
    <text evidence="6">Probable E3 ubiquitin-protein ligase which mediates ubiquitination and subsequent proteasomal degradation of target proteins.</text>
</comment>
<dbReference type="FunFam" id="3.30.2410.10:FF:000017">
    <property type="entry name" value="E3 ubiquitin-protein ligase UPL7"/>
    <property type="match status" value="1"/>
</dbReference>
<evidence type="ECO:0000256" key="7">
    <source>
        <dbReference type="ARBA" id="ARBA00061247"/>
    </source>
</evidence>
<dbReference type="InterPro" id="IPR044611">
    <property type="entry name" value="E3A/B/C-like"/>
</dbReference>
<protein>
    <recommendedName>
        <fullName evidence="3">HECT-type E3 ubiquitin transferase</fullName>
        <ecNumber evidence="3">2.3.2.26</ecNumber>
    </recommendedName>
</protein>
<evidence type="ECO:0000256" key="5">
    <source>
        <dbReference type="ARBA" id="ARBA00022786"/>
    </source>
</evidence>
<evidence type="ECO:0000313" key="11">
    <source>
        <dbReference type="Proteomes" id="UP000734854"/>
    </source>
</evidence>
<dbReference type="EMBL" id="JACMSC010000010">
    <property type="protein sequence ID" value="KAG6502930.1"/>
    <property type="molecule type" value="Genomic_DNA"/>
</dbReference>
<keyword evidence="4" id="KW-0808">Transferase</keyword>
<dbReference type="Pfam" id="PF00632">
    <property type="entry name" value="HECT"/>
    <property type="match status" value="1"/>
</dbReference>
<dbReference type="AlphaFoldDB" id="A0A8J5L6Y7"/>
<dbReference type="SMART" id="SM00119">
    <property type="entry name" value="HECTc"/>
    <property type="match status" value="1"/>
</dbReference>
<evidence type="ECO:0000256" key="4">
    <source>
        <dbReference type="ARBA" id="ARBA00022679"/>
    </source>
</evidence>
<reference evidence="10 11" key="1">
    <citation type="submission" date="2020-08" db="EMBL/GenBank/DDBJ databases">
        <title>Plant Genome Project.</title>
        <authorList>
            <person name="Zhang R.-G."/>
        </authorList>
    </citation>
    <scope>NUCLEOTIDE SEQUENCE [LARGE SCALE GENOMIC DNA]</scope>
    <source>
        <tissue evidence="10">Rhizome</tissue>
    </source>
</reference>
<evidence type="ECO:0000259" key="9">
    <source>
        <dbReference type="PROSITE" id="PS50237"/>
    </source>
</evidence>
<evidence type="ECO:0000256" key="8">
    <source>
        <dbReference type="PROSITE-ProRule" id="PRU00104"/>
    </source>
</evidence>
<dbReference type="SUPFAM" id="SSF56204">
    <property type="entry name" value="Hect, E3 ligase catalytic domain"/>
    <property type="match status" value="1"/>
</dbReference>